<dbReference type="InterPro" id="IPR027417">
    <property type="entry name" value="P-loop_NTPase"/>
</dbReference>
<gene>
    <name evidence="3" type="ORF">DVK44_30300</name>
</gene>
<dbReference type="KEGG" id="spad:DVK44_30300"/>
<feature type="region of interest" description="Disordered" evidence="1">
    <location>
        <begin position="692"/>
        <end position="713"/>
    </location>
</feature>
<evidence type="ECO:0000313" key="3">
    <source>
        <dbReference type="EMBL" id="AXG81277.1"/>
    </source>
</evidence>
<evidence type="ECO:0000259" key="2">
    <source>
        <dbReference type="Pfam" id="PF18155"/>
    </source>
</evidence>
<name>A0A345HX53_9ACTN</name>
<keyword evidence="4" id="KW-1185">Reference proteome</keyword>
<dbReference type="OrthoDB" id="8252072at2"/>
<evidence type="ECO:0000256" key="1">
    <source>
        <dbReference type="SAM" id="MobiDB-lite"/>
    </source>
</evidence>
<dbReference type="Proteomes" id="UP000253868">
    <property type="component" value="Chromosome"/>
</dbReference>
<dbReference type="SUPFAM" id="SSF52540">
    <property type="entry name" value="P-loop containing nucleoside triphosphate hydrolases"/>
    <property type="match status" value="1"/>
</dbReference>
<organism evidence="3 4">
    <name type="scientific">Streptomyces paludis</name>
    <dbReference type="NCBI Taxonomy" id="2282738"/>
    <lineage>
        <taxon>Bacteria</taxon>
        <taxon>Bacillati</taxon>
        <taxon>Actinomycetota</taxon>
        <taxon>Actinomycetes</taxon>
        <taxon>Kitasatosporales</taxon>
        <taxon>Streptomycetaceae</taxon>
        <taxon>Streptomyces</taxon>
    </lineage>
</organism>
<dbReference type="InterPro" id="IPR055254">
    <property type="entry name" value="pPIWI_RE_Z"/>
</dbReference>
<sequence length="1237" mass="136228">MRDRSGWYSDLVKGFRPWPQEHAGTKPALLCQVELGLRLLETLDPGQAADGVWVLLGGYPFAQAAGIAAGPAEELALVAARHLLWPLRRRRMWQQSLDAYLELPERLRGYRVPLAGGPARRVDPPVASYRFGLYDKHLGRVPDFSENPLPRAGAGSHRFLERGRYASVSVPEDLVLEPAVGHPLVDVRTATAGPLDVPLTELAETAGWMDAEESRKGLRPGNWSRRLGDLQLDTRASDGIAFEKADRLTLHGLTHLVGMVGAGKSTLMSLIAVWGHRKGLRTTLVVGDVAEQLTLTEIFRSLGLSAAPIQGNTTREQHTQRLHRRLSARGESSLLAHQDRAFDLLSTACPLDAERGLEAAVPLRYADAPCGGLHPVRQASAQPQSPVLQAGLALLRARGAAPASPDDSLGVPAAGAGDEGPQEPVHACPLWSACPRHSVARDLVDALIWVANPASLVLSPVPRQLNAQRLRYLELACLRSDMMIVDEVDRVQMTLDRMFAPSATLVTKGPDSWLDRLQTDEIAELARQGRLPLSDRDVERWSASLDVVSAATNRLYAMLISDKKLRDWAQIDYFSAWTLQEKLLHEWYPAHPSASGSDSAAEAQVENEWELYEDDEELDPAFGPPVDARARRRQEVTRLLDAFRDDPLGDRGPYGTETDTLIRLAHDLLHTLIEKNTRRRVRTFLDALLTAEHDPSTDPADQDETTEPDSVRGSEAWFERAAWRLEFTLILAVLHQRLDRLTFPWPQVEAALHLDTDGGDLTRRPPLDYAPLVPEAPMGNVLGFQYLPDEQSNARDSEGRCIGTLRFFRCAGVGRELLLNLPDLGADHVRGHRGPHVLLMSGTSWAGTSTRAHVLAPVRAVLKPNERALQAIRGTSFRTEFLYDSQGGPIRLSGQDPDTRPDVLRLMIDKLARPGRGGDTSPLQRELAQIGDARRRRALLLVGSYREATAAAEALRHIPRWQAGVRVLAADDAELDPVGDVSLTGHNSAYPDGAPAAGVVRRGDLASFAEDPDAEILVAPLLAIERGHNILTVPQRPNEERVAAFGTVFFLVRPHPRPDDLSLAIFAINDWATRFVRDHPGLAQGTFGEMVGKESHLDAAGKSFRTASRREWRHLLSRQYMYSRLSDGEKWSFAWDQLVAIWQVIGRLVRGGVPARVVFVDAAFAPLLAASGAPLPLTGRAHSWLKDPGLLVRLRQVLAPYFRDGHGIPAADAALVRMLYQPLYEALDRLHVGTTPS</sequence>
<dbReference type="Pfam" id="PF18155">
    <property type="entry name" value="pPIWI_RE_Z"/>
    <property type="match status" value="1"/>
</dbReference>
<proteinExistence type="predicted"/>
<dbReference type="RefSeq" id="WP_114663818.1">
    <property type="nucleotide sequence ID" value="NZ_CP031194.1"/>
</dbReference>
<dbReference type="EMBL" id="CP031194">
    <property type="protein sequence ID" value="AXG81277.1"/>
    <property type="molecule type" value="Genomic_DNA"/>
</dbReference>
<accession>A0A345HX53</accession>
<evidence type="ECO:0000313" key="4">
    <source>
        <dbReference type="Proteomes" id="UP000253868"/>
    </source>
</evidence>
<protein>
    <recommendedName>
        <fullName evidence="2">pPIWI-RE three-gene island domain-containing protein</fullName>
    </recommendedName>
</protein>
<dbReference type="AlphaFoldDB" id="A0A345HX53"/>
<reference evidence="4" key="1">
    <citation type="submission" date="2018-07" db="EMBL/GenBank/DDBJ databases">
        <authorList>
            <person name="Zhao J."/>
        </authorList>
    </citation>
    <scope>NUCLEOTIDE SEQUENCE [LARGE SCALE GENOMIC DNA]</scope>
    <source>
        <strain evidence="4">GSSD-12</strain>
    </source>
</reference>
<feature type="domain" description="pPIWI-RE three-gene island" evidence="2">
    <location>
        <begin position="24"/>
        <end position="184"/>
    </location>
</feature>